<name>A0AAD9N188_9ANNE</name>
<gene>
    <name evidence="2" type="ORF">LSH36_311g03062</name>
</gene>
<dbReference type="GO" id="GO:0003723">
    <property type="term" value="F:RNA binding"/>
    <property type="evidence" value="ECO:0007669"/>
    <property type="project" value="TreeGrafter"/>
</dbReference>
<dbReference type="PANTHER" id="PTHR21228">
    <property type="entry name" value="FAST LEU-RICH DOMAIN-CONTAINING"/>
    <property type="match status" value="1"/>
</dbReference>
<evidence type="ECO:0000313" key="2">
    <source>
        <dbReference type="EMBL" id="KAK2153010.1"/>
    </source>
</evidence>
<dbReference type="EMBL" id="JAODUP010000311">
    <property type="protein sequence ID" value="KAK2153010.1"/>
    <property type="molecule type" value="Genomic_DNA"/>
</dbReference>
<evidence type="ECO:0000313" key="3">
    <source>
        <dbReference type="Proteomes" id="UP001208570"/>
    </source>
</evidence>
<sequence>ITMAGLLGRCGAMLILLKKLHWHPSSPWLPVPNLLHHHRQATCVMLQPHVMMSQVSPSTCLTTKNCSSLCRNATTCDDPVEFLDYLDKQSLQTCSPNDTASYIVQLGHCQMQFLRTILPWLEASYHVGYKQLLMADRLEEVSQRVKEHEHFIGLCTSLEQSYQDCDDKLLTYSALMLLYLGVHPESPIIHKLLFELRDRIPSMSVQGTSIVARFYLAMPKLDTITGRKIVNQLAKFLDTRQDWSGEDFSSLCVTTSKMIRLLSKDRLLAFFRLARQLTEEPQYLNDPKYIENLSVALIKIPDRVDVNNVEINKILTQLKDATLRNLNLLSYRGLRSVCNAIQYLRWQYSDDFRLKCEERAVSLLHDDCGIREIINLLTVCNSRTDRHILDVFEEKLYDKLEDCDGHLIGNVARCFNEVDPYHFSHRTFCKLQHVAADQGHAFSTYSGAMAHSLASLFVRRPDCKLEVHDKLTSFFLQYLDFMDHDMRYVSSVLLYLMLVPGCPGLPESVFERMLSSIPRWNMRHVSVTVLRLNSIGRRLSPICERQIDVLQVVFQMRFLELLPKVTTLNELCRVTRRMIRIEQNPTLLDNDVFRTVIDKYKELSSEDMDEITLNNVTGVFSNLKYYLPSLFEDMVKSINRMEVTLELKTSMQLLRMLGKVGYRPEEFDKFVSALLKIWQESYSQQNYRIVLFILCYLSRFHCFPQKELKHVFSMDILQTVDREVKEYHNRIRNDLMILNRACVLECPELGIPWFHEQYCRKKIRVHKNAASKMVKPPLERVLGGEQYLSTAVLSPYYYFLDFECVLDENRQTIHKTITNYGVKDTWQRVAILLQTQQKYCLNSEYLDGFNQVKLHHLKLLGYKVVEIPYYEWNNIKIEDFDGQCDYLYNKIFV</sequence>
<dbReference type="GO" id="GO:0005759">
    <property type="term" value="C:mitochondrial matrix"/>
    <property type="evidence" value="ECO:0007669"/>
    <property type="project" value="TreeGrafter"/>
</dbReference>
<dbReference type="GO" id="GO:0000963">
    <property type="term" value="P:mitochondrial RNA processing"/>
    <property type="evidence" value="ECO:0007669"/>
    <property type="project" value="TreeGrafter"/>
</dbReference>
<proteinExistence type="predicted"/>
<comment type="caution">
    <text evidence="2">The sequence shown here is derived from an EMBL/GenBank/DDBJ whole genome shotgun (WGS) entry which is preliminary data.</text>
</comment>
<dbReference type="InterPro" id="IPR050870">
    <property type="entry name" value="FAST_kinase"/>
</dbReference>
<accession>A0AAD9N188</accession>
<dbReference type="GO" id="GO:0044528">
    <property type="term" value="P:regulation of mitochondrial mRNA stability"/>
    <property type="evidence" value="ECO:0007669"/>
    <property type="project" value="TreeGrafter"/>
</dbReference>
<dbReference type="SMART" id="SM00952">
    <property type="entry name" value="RAP"/>
    <property type="match status" value="1"/>
</dbReference>
<dbReference type="Pfam" id="PF08373">
    <property type="entry name" value="RAP"/>
    <property type="match status" value="1"/>
</dbReference>
<dbReference type="AlphaFoldDB" id="A0AAD9N188"/>
<dbReference type="InterPro" id="IPR013584">
    <property type="entry name" value="RAP"/>
</dbReference>
<reference evidence="2" key="1">
    <citation type="journal article" date="2023" name="Mol. Biol. Evol.">
        <title>Third-Generation Sequencing Reveals the Adaptive Role of the Epigenome in Three Deep-Sea Polychaetes.</title>
        <authorList>
            <person name="Perez M."/>
            <person name="Aroh O."/>
            <person name="Sun Y."/>
            <person name="Lan Y."/>
            <person name="Juniper S.K."/>
            <person name="Young C.R."/>
            <person name="Angers B."/>
            <person name="Qian P.Y."/>
        </authorList>
    </citation>
    <scope>NUCLEOTIDE SEQUENCE</scope>
    <source>
        <strain evidence="2">P08H-3</strain>
    </source>
</reference>
<protein>
    <recommendedName>
        <fullName evidence="1">RAP domain-containing protein</fullName>
    </recommendedName>
</protein>
<dbReference type="PANTHER" id="PTHR21228:SF72">
    <property type="entry name" value="LD32258P"/>
    <property type="match status" value="1"/>
</dbReference>
<evidence type="ECO:0000259" key="1">
    <source>
        <dbReference type="PROSITE" id="PS51286"/>
    </source>
</evidence>
<keyword evidence="3" id="KW-1185">Reference proteome</keyword>
<dbReference type="Pfam" id="PF08368">
    <property type="entry name" value="FAST_2"/>
    <property type="match status" value="1"/>
</dbReference>
<dbReference type="Proteomes" id="UP001208570">
    <property type="component" value="Unassembled WGS sequence"/>
</dbReference>
<feature type="domain" description="RAP" evidence="1">
    <location>
        <begin position="829"/>
        <end position="889"/>
    </location>
</feature>
<feature type="non-terminal residue" evidence="2">
    <location>
        <position position="1"/>
    </location>
</feature>
<dbReference type="InterPro" id="IPR013579">
    <property type="entry name" value="FAST_2"/>
</dbReference>
<dbReference type="PROSITE" id="PS51286">
    <property type="entry name" value="RAP"/>
    <property type="match status" value="1"/>
</dbReference>
<organism evidence="2 3">
    <name type="scientific">Paralvinella palmiformis</name>
    <dbReference type="NCBI Taxonomy" id="53620"/>
    <lineage>
        <taxon>Eukaryota</taxon>
        <taxon>Metazoa</taxon>
        <taxon>Spiralia</taxon>
        <taxon>Lophotrochozoa</taxon>
        <taxon>Annelida</taxon>
        <taxon>Polychaeta</taxon>
        <taxon>Sedentaria</taxon>
        <taxon>Canalipalpata</taxon>
        <taxon>Terebellida</taxon>
        <taxon>Terebelliformia</taxon>
        <taxon>Alvinellidae</taxon>
        <taxon>Paralvinella</taxon>
    </lineage>
</organism>
<dbReference type="GO" id="GO:0035770">
    <property type="term" value="C:ribonucleoprotein granule"/>
    <property type="evidence" value="ECO:0007669"/>
    <property type="project" value="TreeGrafter"/>
</dbReference>